<keyword evidence="11" id="KW-1185">Reference proteome</keyword>
<dbReference type="GO" id="GO:0006364">
    <property type="term" value="P:rRNA processing"/>
    <property type="evidence" value="ECO:0007669"/>
    <property type="project" value="UniProtKB-KW"/>
</dbReference>
<comment type="subcellular location">
    <subcellularLocation>
        <location evidence="1">Nucleus</location>
        <location evidence="1">Nucleolus</location>
    </subcellularLocation>
</comment>
<dbReference type="Gene3D" id="3.40.50.1010">
    <property type="entry name" value="5'-nuclease"/>
    <property type="match status" value="1"/>
</dbReference>
<reference evidence="10" key="1">
    <citation type="submission" date="2022-07" db="EMBL/GenBank/DDBJ databases">
        <title>Fungi with potential for degradation of polypropylene.</title>
        <authorList>
            <person name="Gostincar C."/>
        </authorList>
    </citation>
    <scope>NUCLEOTIDE SEQUENCE</scope>
    <source>
        <strain evidence="10">EXF-13308</strain>
    </source>
</reference>
<proteinExistence type="inferred from homology"/>
<keyword evidence="3" id="KW-0698">rRNA processing</keyword>
<feature type="region of interest" description="Disordered" evidence="8">
    <location>
        <begin position="182"/>
        <end position="304"/>
    </location>
</feature>
<evidence type="ECO:0000259" key="9">
    <source>
        <dbReference type="Pfam" id="PF24779"/>
    </source>
</evidence>
<evidence type="ECO:0000256" key="7">
    <source>
        <dbReference type="ARBA" id="ARBA00076388"/>
    </source>
</evidence>
<comment type="similarity">
    <text evidence="6">Belongs to the UTP23/FCF1 family. UTP23 subfamily.</text>
</comment>
<evidence type="ECO:0000256" key="3">
    <source>
        <dbReference type="ARBA" id="ARBA00022552"/>
    </source>
</evidence>
<evidence type="ECO:0000256" key="1">
    <source>
        <dbReference type="ARBA" id="ARBA00004604"/>
    </source>
</evidence>
<dbReference type="CDD" id="cd09865">
    <property type="entry name" value="PIN_ScUtp23p-like"/>
    <property type="match status" value="1"/>
</dbReference>
<protein>
    <recommendedName>
        <fullName evidence="7">U three protein 23</fullName>
    </recommendedName>
</protein>
<dbReference type="SUPFAM" id="SSF88723">
    <property type="entry name" value="PIN domain-like"/>
    <property type="match status" value="1"/>
</dbReference>
<evidence type="ECO:0000313" key="11">
    <source>
        <dbReference type="Proteomes" id="UP001174694"/>
    </source>
</evidence>
<sequence length="304" mass="34041">MRAKTGKRYRKLMKNFEMHFGFREPYQVLVDAEIVVDSARFVMDLAPALERTLHGKVKPMITQCEMRKLYSRGAEPGMAKTIEHAKTFERRRCGHHPNEYPEPLSAIECLTSVVDEKGRGTNKHRYVVASQSQDLRKRLRAVQGVPLIYISRSVMIMEPMTSATMQATQREERSKFRAEIIKLGASGSKRKRPSDENSSENGENSEGSGDEEKGKTLGPAGTATDEQPQKKKKRHQGPKGPNPLAVKKPKKRPGADQQLGKEVKPEGSEPSETPAKRKRRRKHKTAEGDEGQGRLESGVTVGDV</sequence>
<feature type="domain" description="UTP23 sensor motif region" evidence="9">
    <location>
        <begin position="232"/>
        <end position="251"/>
    </location>
</feature>
<dbReference type="EMBL" id="JANBVO010000046">
    <property type="protein sequence ID" value="KAJ9134006.1"/>
    <property type="molecule type" value="Genomic_DNA"/>
</dbReference>
<evidence type="ECO:0000313" key="10">
    <source>
        <dbReference type="EMBL" id="KAJ9134006.1"/>
    </source>
</evidence>
<evidence type="ECO:0000256" key="2">
    <source>
        <dbReference type="ARBA" id="ARBA00022517"/>
    </source>
</evidence>
<evidence type="ECO:0000256" key="8">
    <source>
        <dbReference type="SAM" id="MobiDB-lite"/>
    </source>
</evidence>
<comment type="caution">
    <text evidence="10">The sequence shown here is derived from an EMBL/GenBank/DDBJ whole genome shotgun (WGS) entry which is preliminary data.</text>
</comment>
<dbReference type="FunFam" id="3.40.50.1010:FF:000006">
    <property type="entry name" value="rRNA-processing protein UTP23 homolog"/>
    <property type="match status" value="1"/>
</dbReference>
<dbReference type="Pfam" id="PF04900">
    <property type="entry name" value="Fcf1"/>
    <property type="match status" value="1"/>
</dbReference>
<dbReference type="GO" id="GO:0032040">
    <property type="term" value="C:small-subunit processome"/>
    <property type="evidence" value="ECO:0007669"/>
    <property type="project" value="InterPro"/>
</dbReference>
<evidence type="ECO:0000256" key="5">
    <source>
        <dbReference type="ARBA" id="ARBA00037300"/>
    </source>
</evidence>
<name>A0AA38VIN0_9PEZI</name>
<gene>
    <name evidence="10" type="ORF">NKR23_g10441</name>
</gene>
<dbReference type="InterPro" id="IPR029060">
    <property type="entry name" value="PIN-like_dom_sf"/>
</dbReference>
<comment type="function">
    <text evidence="5">Involved in rRNA-processing and ribosome biogenesis.</text>
</comment>
<dbReference type="PANTHER" id="PTHR12416">
    <property type="entry name" value="RRNA-PROCESSING PROTEIN UTP23 HOMOLOG"/>
    <property type="match status" value="1"/>
</dbReference>
<dbReference type="InterPro" id="IPR057776">
    <property type="entry name" value="UTP23_sensor"/>
</dbReference>
<dbReference type="Pfam" id="PF24779">
    <property type="entry name" value="UTP23_sensor"/>
    <property type="match status" value="1"/>
</dbReference>
<evidence type="ECO:0000256" key="6">
    <source>
        <dbReference type="ARBA" id="ARBA00038503"/>
    </source>
</evidence>
<keyword evidence="2" id="KW-0690">Ribosome biogenesis</keyword>
<keyword evidence="4" id="KW-0539">Nucleus</keyword>
<accession>A0AA38VIN0</accession>
<evidence type="ECO:0000256" key="4">
    <source>
        <dbReference type="ARBA" id="ARBA00023242"/>
    </source>
</evidence>
<dbReference type="InterPro" id="IPR006984">
    <property type="entry name" value="Fcf1/UTP23"/>
</dbReference>
<dbReference type="Proteomes" id="UP001174694">
    <property type="component" value="Unassembled WGS sequence"/>
</dbReference>
<dbReference type="AlphaFoldDB" id="A0AA38VIN0"/>
<organism evidence="10 11">
    <name type="scientific">Pleurostoma richardsiae</name>
    <dbReference type="NCBI Taxonomy" id="41990"/>
    <lineage>
        <taxon>Eukaryota</taxon>
        <taxon>Fungi</taxon>
        <taxon>Dikarya</taxon>
        <taxon>Ascomycota</taxon>
        <taxon>Pezizomycotina</taxon>
        <taxon>Sordariomycetes</taxon>
        <taxon>Sordariomycetidae</taxon>
        <taxon>Calosphaeriales</taxon>
        <taxon>Pleurostomataceae</taxon>
        <taxon>Pleurostoma</taxon>
    </lineage>
</organism>